<dbReference type="AlphaFoldDB" id="F9W3M6"/>
<evidence type="ECO:0000313" key="3">
    <source>
        <dbReference type="Proteomes" id="UP000000702"/>
    </source>
</evidence>
<protein>
    <submittedName>
        <fullName evidence="2">Uncharacterized protein</fullName>
    </submittedName>
</protein>
<organism evidence="2 3">
    <name type="scientific">Trypanosoma congolense (strain IL3000)</name>
    <dbReference type="NCBI Taxonomy" id="1068625"/>
    <lineage>
        <taxon>Eukaryota</taxon>
        <taxon>Discoba</taxon>
        <taxon>Euglenozoa</taxon>
        <taxon>Kinetoplastea</taxon>
        <taxon>Metakinetoplastina</taxon>
        <taxon>Trypanosomatida</taxon>
        <taxon>Trypanosomatidae</taxon>
        <taxon>Trypanosoma</taxon>
        <taxon>Nannomonas</taxon>
    </lineage>
</organism>
<sequence length="131" mass="14413">MASSNMHPPPLVQEEGPRAGIVPYVRKASTLGTAPARHVVDSAVEEAVHHPGNRAAIERDANKRQRRRPVTVHETVRPIDRVQEHADAGAQFLVCFSTNEPRFSAGVSIQVRLERNGEVSDKKPPHAVIHL</sequence>
<feature type="region of interest" description="Disordered" evidence="1">
    <location>
        <begin position="51"/>
        <end position="71"/>
    </location>
</feature>
<accession>F9W3M6</accession>
<name>F9W3M6_TRYCI</name>
<evidence type="ECO:0000313" key="2">
    <source>
        <dbReference type="EMBL" id="CCD11747.1"/>
    </source>
</evidence>
<keyword evidence="3" id="KW-1185">Reference proteome</keyword>
<dbReference type="Proteomes" id="UP000000702">
    <property type="component" value="Unassembled WGS sequence"/>
</dbReference>
<reference evidence="2 3" key="2">
    <citation type="journal article" date="2012" name="Proc. Natl. Acad. Sci. U.S.A.">
        <title>Antigenic diversity is generated by distinct evolutionary mechanisms in African trypanosome species.</title>
        <authorList>
            <person name="Jackson A.P."/>
            <person name="Berry A."/>
            <person name="Aslett M."/>
            <person name="Allison H.C."/>
            <person name="Burton P."/>
            <person name="Vavrova-Anderson J."/>
            <person name="Brown R."/>
            <person name="Browne H."/>
            <person name="Corton N."/>
            <person name="Hauser H."/>
            <person name="Gamble J."/>
            <person name="Gilderthorp R."/>
            <person name="Marcello L."/>
            <person name="McQuillan J."/>
            <person name="Otto T.D."/>
            <person name="Quail M.A."/>
            <person name="Sanders M.J."/>
            <person name="van Tonder A."/>
            <person name="Ginger M.L."/>
            <person name="Field M.C."/>
            <person name="Barry J.D."/>
            <person name="Hertz-Fowler C."/>
            <person name="Berriman M."/>
        </authorList>
    </citation>
    <scope>NUCLEOTIDE SEQUENCE [LARGE SCALE GENOMIC DNA]</scope>
    <source>
        <strain evidence="2 3">IL3000</strain>
    </source>
</reference>
<reference evidence="3" key="1">
    <citation type="submission" date="2011-07" db="EMBL/GenBank/DDBJ databases">
        <title>Divergent evolution of antigenic variation in African trypanosomes.</title>
        <authorList>
            <person name="Jackson A.P."/>
            <person name="Berry A."/>
            <person name="Allison H.C."/>
            <person name="Burton P."/>
            <person name="Anderson J."/>
            <person name="Aslett M."/>
            <person name="Brown R."/>
            <person name="Corton N."/>
            <person name="Harris D."/>
            <person name="Hauser H."/>
            <person name="Gamble J."/>
            <person name="Gilderthorp R."/>
            <person name="McQuillan J."/>
            <person name="Quail M.A."/>
            <person name="Sanders M."/>
            <person name="Van Tonder A."/>
            <person name="Ginger M.L."/>
            <person name="Donelson J.E."/>
            <person name="Field M.C."/>
            <person name="Barry J.D."/>
            <person name="Berriman M."/>
            <person name="Hertz-Fowler C."/>
        </authorList>
    </citation>
    <scope>NUCLEOTIDE SEQUENCE [LARGE SCALE GENOMIC DNA]</scope>
    <source>
        <strain evidence="3">IL3000</strain>
    </source>
</reference>
<dbReference type="EMBL" id="CAEQ01000438">
    <property type="protein sequence ID" value="CCD11747.1"/>
    <property type="molecule type" value="Genomic_DNA"/>
</dbReference>
<gene>
    <name evidence="2" type="ORF">TCIL3000_0_26970</name>
</gene>
<proteinExistence type="predicted"/>
<comment type="caution">
    <text evidence="2">The sequence shown here is derived from an EMBL/GenBank/DDBJ whole genome shotgun (WGS) entry which is preliminary data.</text>
</comment>
<evidence type="ECO:0000256" key="1">
    <source>
        <dbReference type="SAM" id="MobiDB-lite"/>
    </source>
</evidence>